<dbReference type="OrthoDB" id="211220at2"/>
<dbReference type="SUPFAM" id="SSF117281">
    <property type="entry name" value="Kelch motif"/>
    <property type="match status" value="2"/>
</dbReference>
<keyword evidence="2" id="KW-0732">Signal</keyword>
<evidence type="ECO:0000256" key="2">
    <source>
        <dbReference type="SAM" id="SignalP"/>
    </source>
</evidence>
<organism evidence="3 4">
    <name type="scientific">Aggregatimonas sangjinii</name>
    <dbReference type="NCBI Taxonomy" id="2583587"/>
    <lineage>
        <taxon>Bacteria</taxon>
        <taxon>Pseudomonadati</taxon>
        <taxon>Bacteroidota</taxon>
        <taxon>Flavobacteriia</taxon>
        <taxon>Flavobacteriales</taxon>
        <taxon>Flavobacteriaceae</taxon>
        <taxon>Aggregatimonas</taxon>
    </lineage>
</organism>
<dbReference type="PANTHER" id="PTHR23244:SF498">
    <property type="entry name" value="C2 DOMAIN-CONTAINING PROTEIN"/>
    <property type="match status" value="1"/>
</dbReference>
<evidence type="ECO:0000313" key="3">
    <source>
        <dbReference type="EMBL" id="QCX01790.1"/>
    </source>
</evidence>
<dbReference type="PROSITE" id="PS51257">
    <property type="entry name" value="PROKAR_LIPOPROTEIN"/>
    <property type="match status" value="1"/>
</dbReference>
<dbReference type="Gene3D" id="2.120.10.80">
    <property type="entry name" value="Kelch-type beta propeller"/>
    <property type="match status" value="2"/>
</dbReference>
<evidence type="ECO:0008006" key="5">
    <source>
        <dbReference type="Google" id="ProtNLM"/>
    </source>
</evidence>
<dbReference type="PANTHER" id="PTHR23244">
    <property type="entry name" value="KELCH REPEAT DOMAIN"/>
    <property type="match status" value="1"/>
</dbReference>
<evidence type="ECO:0000313" key="4">
    <source>
        <dbReference type="Proteomes" id="UP000310017"/>
    </source>
</evidence>
<dbReference type="EMBL" id="CP040710">
    <property type="protein sequence ID" value="QCX01790.1"/>
    <property type="molecule type" value="Genomic_DNA"/>
</dbReference>
<reference evidence="3 4" key="1">
    <citation type="submission" date="2019-05" db="EMBL/GenBank/DDBJ databases">
        <title>Genome sequencing of F202Z8.</title>
        <authorList>
            <person name="Kwon Y.M."/>
        </authorList>
    </citation>
    <scope>NUCLEOTIDE SEQUENCE [LARGE SCALE GENOMIC DNA]</scope>
    <source>
        <strain evidence="3 4">F202Z8</strain>
    </source>
</reference>
<evidence type="ECO:0000256" key="1">
    <source>
        <dbReference type="SAM" id="MobiDB-lite"/>
    </source>
</evidence>
<accession>A0A5B7SYD4</accession>
<feature type="region of interest" description="Disordered" evidence="1">
    <location>
        <begin position="133"/>
        <end position="158"/>
    </location>
</feature>
<feature type="chain" id="PRO_5022909556" description="Galactose oxidase" evidence="2">
    <location>
        <begin position="18"/>
        <end position="388"/>
    </location>
</feature>
<dbReference type="InterPro" id="IPR015915">
    <property type="entry name" value="Kelch-typ_b-propeller"/>
</dbReference>
<dbReference type="AlphaFoldDB" id="A0A5B7SYD4"/>
<name>A0A5B7SYD4_9FLAO</name>
<gene>
    <name evidence="3" type="ORF">FGM00_17320</name>
</gene>
<proteinExistence type="predicted"/>
<feature type="signal peptide" evidence="2">
    <location>
        <begin position="1"/>
        <end position="17"/>
    </location>
</feature>
<keyword evidence="4" id="KW-1185">Reference proteome</keyword>
<dbReference type="Proteomes" id="UP000310017">
    <property type="component" value="Chromosome"/>
</dbReference>
<protein>
    <recommendedName>
        <fullName evidence="5">Galactose oxidase</fullName>
    </recommendedName>
</protein>
<sequence length="388" mass="43729">MKLIIKFYFLILLLSFASCNKETIDAQDDVDIGKAALKFDFGIEKKTLTAKEWTKRASLDPRYEHTSLVFDNKMWIIGGRGDSETPKNDVRYSYNGINWYDATPNADFPARFGHASAVFQGKMWVVGGKSYDPDDHDEQWDPEHDHETQDDEYSERNDVWSSSDGVSWELVTSNADFEPRNGHTLTVYAGSLWLIGGTSNDQSYAICCGYRDVWKSDDGADWEKVTDKAPFNLRSSHTTLAVGKTLILIGGDLKNGYGEIWYSEDGYSWHKALENPPFGDRAGHSLVSDGELLWLIGGRSTQNPPHGLENDVWYSKNGLDWSEAATTEEFPERIDHTALFFKNRFWVINGRGVPKKGQVGYTLLSDIWSLEEPGCCEIDDITLGIGSD</sequence>
<dbReference type="Pfam" id="PF24681">
    <property type="entry name" value="Kelch_KLHDC2_KLHL20_DRC7"/>
    <property type="match status" value="1"/>
</dbReference>
<dbReference type="KEGG" id="asag:FGM00_17320"/>
<dbReference type="RefSeq" id="WP_138854127.1">
    <property type="nucleotide sequence ID" value="NZ_CP040710.1"/>
</dbReference>